<feature type="transmembrane region" description="Helical" evidence="6">
    <location>
        <begin position="58"/>
        <end position="80"/>
    </location>
</feature>
<evidence type="ECO:0000256" key="5">
    <source>
        <dbReference type="ARBA" id="ARBA00023136"/>
    </source>
</evidence>
<comment type="similarity">
    <text evidence="2">Belongs to the MS4A family.</text>
</comment>
<dbReference type="PANTHER" id="PTHR23320:SF165">
    <property type="entry name" value="MARVEL DOMAIN-CONTAINING PROTEIN"/>
    <property type="match status" value="1"/>
</dbReference>
<proteinExistence type="inferred from homology"/>
<accession>A0AA88LJ17</accession>
<evidence type="ECO:0000313" key="8">
    <source>
        <dbReference type="Proteomes" id="UP001187531"/>
    </source>
</evidence>
<reference evidence="7" key="1">
    <citation type="submission" date="2023-07" db="EMBL/GenBank/DDBJ databases">
        <title>Chromosome-level genome assembly of Artemia franciscana.</title>
        <authorList>
            <person name="Jo E."/>
        </authorList>
    </citation>
    <scope>NUCLEOTIDE SEQUENCE</scope>
    <source>
        <tissue evidence="7">Whole body</tissue>
    </source>
</reference>
<feature type="transmembrane region" description="Helical" evidence="6">
    <location>
        <begin position="92"/>
        <end position="115"/>
    </location>
</feature>
<feature type="transmembrane region" description="Helical" evidence="6">
    <location>
        <begin position="135"/>
        <end position="161"/>
    </location>
</feature>
<dbReference type="InterPro" id="IPR030417">
    <property type="entry name" value="MS4A"/>
</dbReference>
<keyword evidence="3 6" id="KW-0812">Transmembrane</keyword>
<evidence type="ECO:0000256" key="2">
    <source>
        <dbReference type="ARBA" id="ARBA00009565"/>
    </source>
</evidence>
<evidence type="ECO:0000256" key="3">
    <source>
        <dbReference type="ARBA" id="ARBA00022692"/>
    </source>
</evidence>
<dbReference type="AlphaFoldDB" id="A0AA88LJ17"/>
<evidence type="ECO:0000313" key="7">
    <source>
        <dbReference type="EMBL" id="KAK2723600.1"/>
    </source>
</evidence>
<evidence type="ECO:0000256" key="1">
    <source>
        <dbReference type="ARBA" id="ARBA00004141"/>
    </source>
</evidence>
<dbReference type="EMBL" id="JAVRJZ010000004">
    <property type="protein sequence ID" value="KAK2723600.1"/>
    <property type="molecule type" value="Genomic_DNA"/>
</dbReference>
<name>A0AA88LJ17_ARTSF</name>
<keyword evidence="4 6" id="KW-1133">Transmembrane helix</keyword>
<protein>
    <submittedName>
        <fullName evidence="7">Uncharacterized protein</fullName>
    </submittedName>
</protein>
<dbReference type="PANTHER" id="PTHR23320">
    <property type="entry name" value="MEMBRANE-SPANNING 4-DOMAINS SUBFAMILY A MS4A -RELATED"/>
    <property type="match status" value="1"/>
</dbReference>
<dbReference type="Proteomes" id="UP001187531">
    <property type="component" value="Unassembled WGS sequence"/>
</dbReference>
<evidence type="ECO:0000256" key="6">
    <source>
        <dbReference type="SAM" id="Phobius"/>
    </source>
</evidence>
<dbReference type="InterPro" id="IPR007237">
    <property type="entry name" value="CD20-like"/>
</dbReference>
<organism evidence="7 8">
    <name type="scientific">Artemia franciscana</name>
    <name type="common">Brine shrimp</name>
    <name type="synonym">Artemia sanfranciscana</name>
    <dbReference type="NCBI Taxonomy" id="6661"/>
    <lineage>
        <taxon>Eukaryota</taxon>
        <taxon>Metazoa</taxon>
        <taxon>Ecdysozoa</taxon>
        <taxon>Arthropoda</taxon>
        <taxon>Crustacea</taxon>
        <taxon>Branchiopoda</taxon>
        <taxon>Anostraca</taxon>
        <taxon>Artemiidae</taxon>
        <taxon>Artemia</taxon>
    </lineage>
</organism>
<evidence type="ECO:0000256" key="4">
    <source>
        <dbReference type="ARBA" id="ARBA00022989"/>
    </source>
</evidence>
<comment type="subcellular location">
    <subcellularLocation>
        <location evidence="1">Membrane</location>
        <topology evidence="1">Multi-pass membrane protein</topology>
    </subcellularLocation>
</comment>
<gene>
    <name evidence="7" type="ORF">QYM36_002067</name>
</gene>
<dbReference type="Pfam" id="PF04103">
    <property type="entry name" value="CD20"/>
    <property type="match status" value="1"/>
</dbReference>
<keyword evidence="8" id="KW-1185">Reference proteome</keyword>
<comment type="caution">
    <text evidence="7">The sequence shown here is derived from an EMBL/GenBank/DDBJ whole genome shotgun (WGS) entry which is preliminary data.</text>
</comment>
<feature type="transmembrane region" description="Helical" evidence="6">
    <location>
        <begin position="26"/>
        <end position="46"/>
    </location>
</feature>
<sequence length="275" mass="30044">MNMEMILNGIILEEMKNLSRRIKGTGITQIVFGTLLIIISILDFFLSCTSYGGFSWGFLGSGIWSGLPLISTGIIGAVLSKRKTVDKCLMDGYLAMCILSTILSCGPIVCGAITIVEHSYNPWHYCRSNSHEFYVSSIVLSSLLITFGFASFVTSIPGGIYSDLLRDLSRKLRPTIIQTGNGPMVMQHTNPNTALYGINPYISGQQYMIPANTYTMAGQYPINNQSLQPLPENAQMAPSSYLTNSNTMGNIPRVGVKASTDQKALKTDQEPAETK</sequence>
<keyword evidence="5 6" id="KW-0472">Membrane</keyword>